<organism evidence="1 2">
    <name type="scientific">Tianweitania sediminis</name>
    <dbReference type="NCBI Taxonomy" id="1502156"/>
    <lineage>
        <taxon>Bacteria</taxon>
        <taxon>Pseudomonadati</taxon>
        <taxon>Pseudomonadota</taxon>
        <taxon>Alphaproteobacteria</taxon>
        <taxon>Hyphomicrobiales</taxon>
        <taxon>Phyllobacteriaceae</taxon>
        <taxon>Tianweitania</taxon>
    </lineage>
</organism>
<sequence>MERVEQAIEEETASIRSDLQFDVAGSNIRKSRHLYDLTRALKAHGIADLPATAKDSLARLREKLAENQTVITAHLSAVTEVAAMMQTAIQRAEADGTYSESTFGRSF</sequence>
<dbReference type="AlphaFoldDB" id="A0A8J7R1T7"/>
<keyword evidence="2" id="KW-1185">Reference proteome</keyword>
<accession>A0A8J7R1T7</accession>
<comment type="caution">
    <text evidence="1">The sequence shown here is derived from an EMBL/GenBank/DDBJ whole genome shotgun (WGS) entry which is preliminary data.</text>
</comment>
<dbReference type="EMBL" id="JAGIYY010000012">
    <property type="protein sequence ID" value="MBP0441263.1"/>
    <property type="molecule type" value="Genomic_DNA"/>
</dbReference>
<gene>
    <name evidence="1" type="ORF">J5Y06_21665</name>
</gene>
<protein>
    <submittedName>
        <fullName evidence="1">Uncharacterized protein</fullName>
    </submittedName>
</protein>
<evidence type="ECO:0000313" key="1">
    <source>
        <dbReference type="EMBL" id="MBP0441263.1"/>
    </source>
</evidence>
<name>A0A8J7R1T7_9HYPH</name>
<proteinExistence type="predicted"/>
<dbReference type="Proteomes" id="UP000666240">
    <property type="component" value="Unassembled WGS sequence"/>
</dbReference>
<reference evidence="1" key="1">
    <citation type="submission" date="2021-03" db="EMBL/GenBank/DDBJ databases">
        <title>Genome sequencing and assembly of Tianweitania sediminis.</title>
        <authorList>
            <person name="Chhetri G."/>
        </authorList>
    </citation>
    <scope>NUCLEOTIDE SEQUENCE</scope>
    <source>
        <strain evidence="1">Z8</strain>
    </source>
</reference>
<evidence type="ECO:0000313" key="2">
    <source>
        <dbReference type="Proteomes" id="UP000666240"/>
    </source>
</evidence>